<reference evidence="3" key="1">
    <citation type="journal article" date="2019" name="bioRxiv">
        <title>The Genome of the Zebra Mussel, Dreissena polymorpha: A Resource for Invasive Species Research.</title>
        <authorList>
            <person name="McCartney M.A."/>
            <person name="Auch B."/>
            <person name="Kono T."/>
            <person name="Mallez S."/>
            <person name="Zhang Y."/>
            <person name="Obille A."/>
            <person name="Becker A."/>
            <person name="Abrahante J.E."/>
            <person name="Garbe J."/>
            <person name="Badalamenti J.P."/>
            <person name="Herman A."/>
            <person name="Mangelson H."/>
            <person name="Liachko I."/>
            <person name="Sullivan S."/>
            <person name="Sone E.D."/>
            <person name="Koren S."/>
            <person name="Silverstein K.A.T."/>
            <person name="Beckman K.B."/>
            <person name="Gohl D.M."/>
        </authorList>
    </citation>
    <scope>NUCLEOTIDE SEQUENCE</scope>
    <source>
        <strain evidence="3">Duluth1</strain>
        <tissue evidence="3">Whole animal</tissue>
    </source>
</reference>
<dbReference type="InterPro" id="IPR012341">
    <property type="entry name" value="6hp_glycosidase-like_sf"/>
</dbReference>
<evidence type="ECO:0000259" key="2">
    <source>
        <dbReference type="Pfam" id="PF22422"/>
    </source>
</evidence>
<comment type="caution">
    <text evidence="3">The sequence shown here is derived from an EMBL/GenBank/DDBJ whole genome shotgun (WGS) entry which is preliminary data.</text>
</comment>
<keyword evidence="4" id="KW-1185">Reference proteome</keyword>
<feature type="region of interest" description="Disordered" evidence="1">
    <location>
        <begin position="254"/>
        <end position="274"/>
    </location>
</feature>
<evidence type="ECO:0000313" key="4">
    <source>
        <dbReference type="Proteomes" id="UP000828390"/>
    </source>
</evidence>
<dbReference type="AlphaFoldDB" id="A0A9D4MVV2"/>
<evidence type="ECO:0000256" key="1">
    <source>
        <dbReference type="SAM" id="MobiDB-lite"/>
    </source>
</evidence>
<dbReference type="Gene3D" id="1.50.10.10">
    <property type="match status" value="1"/>
</dbReference>
<reference evidence="3" key="2">
    <citation type="submission" date="2020-11" db="EMBL/GenBank/DDBJ databases">
        <authorList>
            <person name="McCartney M.A."/>
            <person name="Auch B."/>
            <person name="Kono T."/>
            <person name="Mallez S."/>
            <person name="Becker A."/>
            <person name="Gohl D.M."/>
            <person name="Silverstein K.A.T."/>
            <person name="Koren S."/>
            <person name="Bechman K.B."/>
            <person name="Herman A."/>
            <person name="Abrahante J.E."/>
            <person name="Garbe J."/>
        </authorList>
    </citation>
    <scope>NUCLEOTIDE SEQUENCE</scope>
    <source>
        <strain evidence="3">Duluth1</strain>
        <tissue evidence="3">Whole animal</tissue>
    </source>
</reference>
<dbReference type="InterPro" id="IPR054491">
    <property type="entry name" value="MGH1-like_GH"/>
</dbReference>
<proteinExistence type="predicted"/>
<organism evidence="3 4">
    <name type="scientific">Dreissena polymorpha</name>
    <name type="common">Zebra mussel</name>
    <name type="synonym">Mytilus polymorpha</name>
    <dbReference type="NCBI Taxonomy" id="45954"/>
    <lineage>
        <taxon>Eukaryota</taxon>
        <taxon>Metazoa</taxon>
        <taxon>Spiralia</taxon>
        <taxon>Lophotrochozoa</taxon>
        <taxon>Mollusca</taxon>
        <taxon>Bivalvia</taxon>
        <taxon>Autobranchia</taxon>
        <taxon>Heteroconchia</taxon>
        <taxon>Euheterodonta</taxon>
        <taxon>Imparidentia</taxon>
        <taxon>Neoheterodontei</taxon>
        <taxon>Myida</taxon>
        <taxon>Dreissenoidea</taxon>
        <taxon>Dreissenidae</taxon>
        <taxon>Dreissena</taxon>
    </lineage>
</organism>
<dbReference type="SUPFAM" id="SSF48208">
    <property type="entry name" value="Six-hairpin glycosidases"/>
    <property type="match status" value="1"/>
</dbReference>
<dbReference type="Pfam" id="PF22422">
    <property type="entry name" value="MGH1-like_GH"/>
    <property type="match status" value="1"/>
</dbReference>
<feature type="domain" description="Mannosylglycerate hydrolase MGH1-like glycoside hydrolase" evidence="2">
    <location>
        <begin position="475"/>
        <end position="573"/>
    </location>
</feature>
<dbReference type="OrthoDB" id="14419at2759"/>
<dbReference type="GO" id="GO:0009311">
    <property type="term" value="P:oligosaccharide metabolic process"/>
    <property type="evidence" value="ECO:0007669"/>
    <property type="project" value="InterPro"/>
</dbReference>
<accession>A0A9D4MVV2</accession>
<evidence type="ECO:0000313" key="3">
    <source>
        <dbReference type="EMBL" id="KAH3884842.1"/>
    </source>
</evidence>
<dbReference type="GO" id="GO:0004573">
    <property type="term" value="F:Glc3Man9GlcNAc2 oligosaccharide glucosidase activity"/>
    <property type="evidence" value="ECO:0007669"/>
    <property type="project" value="InterPro"/>
</dbReference>
<sequence length="929" mass="107089">MSDQERQRLYEDKVRAQNWRRWGPYLSGRQWGTVREDYSHNGDSWSYFTHDQSRSRAYRWGEDGLLGITDVQCRLCLGLALWNTRDPILKERLFGLDRHQGNHGEDVKELYYYLDNTPTHSYMKALYKYPQAEFPYTALVEESARRGPTDPEYKILDTGIFNESRYFDVTAEYCKNSPNDILGRFTVVNRGPERATVHVLPQLWYRNVWDWGEDCEANVDVKPILLLDKSGKIRCEHPTLGALDERSRLNSMDRYVEESEGGSGGDGGAHTLNSQTNVVSHDDEDSFFLEFGPAPDGAPVPVLFTENTTNAERLYGASNRARFVKDAFHEYVVNGLQEKVNPKSYGTKCAGHYVLDLAPGQEIVVKLRLYQGCERPQGPAFTEQFDSVFRQRIQEADIFYKEVIVSPNEAERLIARQAYAGLLWNKQFFYYIVREWLRGDSNQPQPPTERHSGRNSDWQHIINKDIVSVPDKWEYPFYSAWNLAFHMIPMSRVDIQFAKSQLVLLLSEWYMNATGQIPAYENRFADNTPPVHAYAVLKVYKASGVKGKRDDLFLARCFHKLVLNFTWWINEKDCLGQNVINGGHLGLDNIGVFDRSMCKYTGDRLSTATPWMGFFCSLMLEISLILAAREPVYQDMASKFFEDFIAVLDSINDMDGIGLWDEEDGFYYAHIKDAKTCEPVKIRSMAGLIPLFTTLVLKERDFRENPGFGKRTKWFIEHRKDLSKKASFMCRGSARDSVLLSITNKKKLVRILRHVLDEDKFLSPFGLRSLSKEYEKEPYVLTADGIKYSVKYEPGESESKLFGGNSNWRGPVHLPTNYLLIENLRRFDYFFGEELMVEFPTGSGSYARLAAVARDLERRITSLFLPNDTSGGRPCYEPHEIYNNDPNFRNLFLFHEFYDGDTGRGCGASHHTGWTALIANILENQEEHR</sequence>
<dbReference type="PANTHER" id="PTHR10412">
    <property type="entry name" value="MANNOSYL-OLIGOSACCHARIDE GLUCOSIDASE"/>
    <property type="match status" value="1"/>
</dbReference>
<dbReference type="InterPro" id="IPR008928">
    <property type="entry name" value="6-hairpin_glycosidase_sf"/>
</dbReference>
<dbReference type="EMBL" id="JAIWYP010000001">
    <property type="protein sequence ID" value="KAH3884842.1"/>
    <property type="molecule type" value="Genomic_DNA"/>
</dbReference>
<protein>
    <recommendedName>
        <fullName evidence="2">Mannosylglycerate hydrolase MGH1-like glycoside hydrolase domain-containing protein</fullName>
    </recommendedName>
</protein>
<dbReference type="PANTHER" id="PTHR10412:SF10">
    <property type="entry name" value="GLYCOSYL HYDROLASE FAMILY 63 C-TERMINAL DOMAIN-CONTAINING PROTEIN"/>
    <property type="match status" value="1"/>
</dbReference>
<gene>
    <name evidence="3" type="ORF">DPMN_008827</name>
</gene>
<dbReference type="InterPro" id="IPR004888">
    <property type="entry name" value="Glycoside_hydrolase_63"/>
</dbReference>
<dbReference type="Proteomes" id="UP000828390">
    <property type="component" value="Unassembled WGS sequence"/>
</dbReference>
<name>A0A9D4MVV2_DREPO</name>